<organism evidence="1 2">
    <name type="scientific">Fusarium equiseti</name>
    <name type="common">Fusarium scirpi</name>
    <dbReference type="NCBI Taxonomy" id="61235"/>
    <lineage>
        <taxon>Eukaryota</taxon>
        <taxon>Fungi</taxon>
        <taxon>Dikarya</taxon>
        <taxon>Ascomycota</taxon>
        <taxon>Pezizomycotina</taxon>
        <taxon>Sordariomycetes</taxon>
        <taxon>Hypocreomycetidae</taxon>
        <taxon>Hypocreales</taxon>
        <taxon>Nectriaceae</taxon>
        <taxon>Fusarium</taxon>
        <taxon>Fusarium incarnatum-equiseti species complex</taxon>
    </lineage>
</organism>
<comment type="caution">
    <text evidence="1">The sequence shown here is derived from an EMBL/GenBank/DDBJ whole genome shotgun (WGS) entry which is preliminary data.</text>
</comment>
<proteinExistence type="predicted"/>
<dbReference type="AlphaFoldDB" id="A0A8J2IZT7"/>
<evidence type="ECO:0000313" key="2">
    <source>
        <dbReference type="Proteomes" id="UP000693738"/>
    </source>
</evidence>
<sequence length="128" mass="15179">MASPQIIHAYRHLYRTLLKGVQYSTPARFVARGQLRRAFREPGATYDERGIKRTLWFLEAAAKERGMEHRILKNLLRVHQMRYRKKDYSAFDPLKYVNYETKVAHLTAYNHYDMTVAMLNKSMGTLLR</sequence>
<gene>
    <name evidence="1" type="ORF">FEQUK3_LOCUS11332</name>
</gene>
<protein>
    <submittedName>
        <fullName evidence="1">Uncharacterized protein</fullName>
    </submittedName>
</protein>
<reference evidence="1" key="1">
    <citation type="submission" date="2021-05" db="EMBL/GenBank/DDBJ databases">
        <authorList>
            <person name="Khan N."/>
        </authorList>
    </citation>
    <scope>NUCLEOTIDE SEQUENCE</scope>
</reference>
<dbReference type="Proteomes" id="UP000693738">
    <property type="component" value="Unassembled WGS sequence"/>
</dbReference>
<evidence type="ECO:0000313" key="1">
    <source>
        <dbReference type="EMBL" id="CAG7565621.1"/>
    </source>
</evidence>
<accession>A0A8J2IZT7</accession>
<name>A0A8J2IZT7_FUSEQ</name>
<dbReference type="EMBL" id="CAJSTJ010000184">
    <property type="protein sequence ID" value="CAG7565621.1"/>
    <property type="molecule type" value="Genomic_DNA"/>
</dbReference>